<dbReference type="OrthoDB" id="9991317at2759"/>
<comment type="caution">
    <text evidence="1">The sequence shown here is derived from an EMBL/GenBank/DDBJ whole genome shotgun (WGS) entry which is preliminary data.</text>
</comment>
<name>A0A8H4TMY4_9HYPO</name>
<gene>
    <name evidence="1" type="ORF">FGADI_763</name>
</gene>
<evidence type="ECO:0000313" key="2">
    <source>
        <dbReference type="Proteomes" id="UP000604273"/>
    </source>
</evidence>
<proteinExistence type="predicted"/>
<evidence type="ECO:0000313" key="1">
    <source>
        <dbReference type="EMBL" id="KAF4960684.1"/>
    </source>
</evidence>
<keyword evidence="2" id="KW-1185">Reference proteome</keyword>
<sequence length="142" mass="16000">MESLVEWLWDVICRPCLDALGFKDAPCDDIWPRVWWIHTRHLSRLPLHAAGRHTAASSSIDTVMDRVMSTYASSIKALIHGRQHTIREHDTPEPDSALLVAMRQTPNLSVGGLFPFAVNEIDMLAALCPSLRLEPITPPRRI</sequence>
<protein>
    <submittedName>
        <fullName evidence="1">Uncharacterized protein</fullName>
    </submittedName>
</protein>
<organism evidence="1 2">
    <name type="scientific">Fusarium gaditjirri</name>
    <dbReference type="NCBI Taxonomy" id="282569"/>
    <lineage>
        <taxon>Eukaryota</taxon>
        <taxon>Fungi</taxon>
        <taxon>Dikarya</taxon>
        <taxon>Ascomycota</taxon>
        <taxon>Pezizomycotina</taxon>
        <taxon>Sordariomycetes</taxon>
        <taxon>Hypocreomycetidae</taxon>
        <taxon>Hypocreales</taxon>
        <taxon>Nectriaceae</taxon>
        <taxon>Fusarium</taxon>
        <taxon>Fusarium nisikadoi species complex</taxon>
    </lineage>
</organism>
<reference evidence="1" key="2">
    <citation type="submission" date="2020-05" db="EMBL/GenBank/DDBJ databases">
        <authorList>
            <person name="Kim H.-S."/>
            <person name="Proctor R.H."/>
            <person name="Brown D.W."/>
        </authorList>
    </citation>
    <scope>NUCLEOTIDE SEQUENCE</scope>
    <source>
        <strain evidence="1">NRRL 45417</strain>
    </source>
</reference>
<accession>A0A8H4TMY4</accession>
<dbReference type="Proteomes" id="UP000604273">
    <property type="component" value="Unassembled WGS sequence"/>
</dbReference>
<dbReference type="AlphaFoldDB" id="A0A8H4TMY4"/>
<dbReference type="EMBL" id="JABFAI010000015">
    <property type="protein sequence ID" value="KAF4960684.1"/>
    <property type="molecule type" value="Genomic_DNA"/>
</dbReference>
<reference evidence="1" key="1">
    <citation type="journal article" date="2020" name="BMC Genomics">
        <title>Correction to: Identification and distribution of gene clusters required for synthesis of sphingolipid metabolism inhibitors in diverse species of the filamentous fungus Fusarium.</title>
        <authorList>
            <person name="Kim H.S."/>
            <person name="Lohmar J.M."/>
            <person name="Busman M."/>
            <person name="Brown D.W."/>
            <person name="Naumann T.A."/>
            <person name="Divon H.H."/>
            <person name="Lysoe E."/>
            <person name="Uhlig S."/>
            <person name="Proctor R.H."/>
        </authorList>
    </citation>
    <scope>NUCLEOTIDE SEQUENCE</scope>
    <source>
        <strain evidence="1">NRRL 45417</strain>
    </source>
</reference>